<dbReference type="OrthoDB" id="9813425at2"/>
<keyword evidence="2" id="KW-0255">Endonuclease</keyword>
<gene>
    <name evidence="2" type="ORF">CDQ92_17740</name>
</gene>
<dbReference type="PANTHER" id="PTHR14859:SF15">
    <property type="entry name" value="ENDONUCLEASE_EXONUCLEASE_PHOSPHATASE DOMAIN-CONTAINING PROTEIN"/>
    <property type="match status" value="1"/>
</dbReference>
<reference evidence="2 3" key="1">
    <citation type="journal article" date="2010" name="Int. J. Syst. Evol. Microbiol.">
        <title>Sphingopyxis bauzanensis sp. nov., a psychrophilic bacterium isolated from soil.</title>
        <authorList>
            <person name="Zhang D.C."/>
            <person name="Liu H.C."/>
            <person name="Xin Y.H."/>
            <person name="Zhou Y.G."/>
            <person name="Schinner F."/>
            <person name="Margesin R."/>
        </authorList>
    </citation>
    <scope>NUCLEOTIDE SEQUENCE [LARGE SCALE GENOMIC DNA]</scope>
    <source>
        <strain evidence="2 3">DSM 22271</strain>
    </source>
</reference>
<dbReference type="Gene3D" id="3.60.10.10">
    <property type="entry name" value="Endonuclease/exonuclease/phosphatase"/>
    <property type="match status" value="1"/>
</dbReference>
<dbReference type="EMBL" id="NISK01000004">
    <property type="protein sequence ID" value="OWQ94885.1"/>
    <property type="molecule type" value="Genomic_DNA"/>
</dbReference>
<dbReference type="GO" id="GO:0016020">
    <property type="term" value="C:membrane"/>
    <property type="evidence" value="ECO:0007669"/>
    <property type="project" value="GOC"/>
</dbReference>
<comment type="caution">
    <text evidence="2">The sequence shown here is derived from an EMBL/GenBank/DDBJ whole genome shotgun (WGS) entry which is preliminary data.</text>
</comment>
<dbReference type="GO" id="GO:0004519">
    <property type="term" value="F:endonuclease activity"/>
    <property type="evidence" value="ECO:0007669"/>
    <property type="project" value="UniProtKB-KW"/>
</dbReference>
<dbReference type="SUPFAM" id="SSF56219">
    <property type="entry name" value="DNase I-like"/>
    <property type="match status" value="1"/>
</dbReference>
<dbReference type="PANTHER" id="PTHR14859">
    <property type="entry name" value="CALCOFLUOR WHITE HYPERSENSITIVE PROTEIN PRECURSOR"/>
    <property type="match status" value="1"/>
</dbReference>
<name>A0A246JRC5_9SPHN</name>
<dbReference type="AlphaFoldDB" id="A0A246JRC5"/>
<dbReference type="GO" id="GO:0006506">
    <property type="term" value="P:GPI anchor biosynthetic process"/>
    <property type="evidence" value="ECO:0007669"/>
    <property type="project" value="TreeGrafter"/>
</dbReference>
<accession>A0A246JRC5</accession>
<keyword evidence="3" id="KW-1185">Reference proteome</keyword>
<protein>
    <submittedName>
        <fullName evidence="2">Endonuclease</fullName>
    </submittedName>
</protein>
<organism evidence="2 3">
    <name type="scientific">Sphingopyxis bauzanensis</name>
    <dbReference type="NCBI Taxonomy" id="651663"/>
    <lineage>
        <taxon>Bacteria</taxon>
        <taxon>Pseudomonadati</taxon>
        <taxon>Pseudomonadota</taxon>
        <taxon>Alphaproteobacteria</taxon>
        <taxon>Sphingomonadales</taxon>
        <taxon>Sphingomonadaceae</taxon>
        <taxon>Sphingopyxis</taxon>
    </lineage>
</organism>
<dbReference type="RefSeq" id="WP_088443118.1">
    <property type="nucleotide sequence ID" value="NZ_BMMC01000011.1"/>
</dbReference>
<feature type="domain" description="Endonuclease/exonuclease/phosphatase" evidence="1">
    <location>
        <begin position="5"/>
        <end position="220"/>
    </location>
</feature>
<dbReference type="Proteomes" id="UP000197361">
    <property type="component" value="Unassembled WGS sequence"/>
</dbReference>
<evidence type="ECO:0000313" key="2">
    <source>
        <dbReference type="EMBL" id="OWQ94885.1"/>
    </source>
</evidence>
<sequence>MIKVASYNMRKGIGLDRRRDPGRVLSVLGELDADIVALQEADRRFGTRASAIPPHMLEEHSDYVAVTLDNRPHSIGWHGNALLVRKGAEVEESHALHLPTLEPRGAVAATIRIGDTRLRVVGMHLDISGLRRRHQARAILNHVAEGEDLPTILMGDCNEWRNQGGCLHDFGERHRLVDTGHSFHSRRPVAKLDRIFASPDLEAVDAGVHRSALAARASDHLPIWARFKTAG</sequence>
<proteinExistence type="predicted"/>
<evidence type="ECO:0000259" key="1">
    <source>
        <dbReference type="Pfam" id="PF03372"/>
    </source>
</evidence>
<keyword evidence="2" id="KW-0378">Hydrolase</keyword>
<dbReference type="Pfam" id="PF03372">
    <property type="entry name" value="Exo_endo_phos"/>
    <property type="match status" value="1"/>
</dbReference>
<evidence type="ECO:0000313" key="3">
    <source>
        <dbReference type="Proteomes" id="UP000197361"/>
    </source>
</evidence>
<dbReference type="InterPro" id="IPR005135">
    <property type="entry name" value="Endo/exonuclease/phosphatase"/>
</dbReference>
<dbReference type="InterPro" id="IPR036691">
    <property type="entry name" value="Endo/exonu/phosph_ase_sf"/>
</dbReference>
<dbReference type="InterPro" id="IPR051916">
    <property type="entry name" value="GPI-anchor_lipid_remodeler"/>
</dbReference>
<keyword evidence="2" id="KW-0540">Nuclease</keyword>